<dbReference type="InterPro" id="IPR027363">
    <property type="entry name" value="M1Pi_N"/>
</dbReference>
<dbReference type="NCBIfam" id="NF004326">
    <property type="entry name" value="PRK05720.1"/>
    <property type="match status" value="1"/>
</dbReference>
<dbReference type="EMBL" id="UINC01006257">
    <property type="protein sequence ID" value="SVA26449.1"/>
    <property type="molecule type" value="Genomic_DNA"/>
</dbReference>
<name>A0A381UE90_9ZZZZ</name>
<feature type="non-terminal residue" evidence="2">
    <location>
        <position position="1"/>
    </location>
</feature>
<dbReference type="Gene3D" id="3.40.50.10470">
    <property type="entry name" value="Translation initiation factor eif-2b, domain 2"/>
    <property type="match status" value="1"/>
</dbReference>
<dbReference type="InterPro" id="IPR037171">
    <property type="entry name" value="NagB/RpiA_transferase-like"/>
</dbReference>
<dbReference type="InterPro" id="IPR005251">
    <property type="entry name" value="IF-M1Pi"/>
</dbReference>
<dbReference type="AlphaFoldDB" id="A0A381UE90"/>
<dbReference type="NCBIfam" id="TIGR00524">
    <property type="entry name" value="eIF-2B_rel"/>
    <property type="match status" value="1"/>
</dbReference>
<organism evidence="2">
    <name type="scientific">marine metagenome</name>
    <dbReference type="NCBI Taxonomy" id="408172"/>
    <lineage>
        <taxon>unclassified sequences</taxon>
        <taxon>metagenomes</taxon>
        <taxon>ecological metagenomes</taxon>
    </lineage>
</organism>
<dbReference type="GO" id="GO:0046523">
    <property type="term" value="F:S-methyl-5-thioribose-1-phosphate isomerase activity"/>
    <property type="evidence" value="ECO:0007669"/>
    <property type="project" value="TreeGrafter"/>
</dbReference>
<dbReference type="GO" id="GO:0019509">
    <property type="term" value="P:L-methionine salvage from methylthioadenosine"/>
    <property type="evidence" value="ECO:0007669"/>
    <property type="project" value="TreeGrafter"/>
</dbReference>
<dbReference type="InterPro" id="IPR011559">
    <property type="entry name" value="Initiation_fac_2B_a/b/d"/>
</dbReference>
<sequence>VLVNGQHLTTIWYEEDNDAIRIIDQRLLPHELKILTLHSLAEVLFAIKDMLVRGAPLIGITAAYGMYIAARENSSIGFLRQSGENLKLTRPTAVNLSWAVDLILDKIINIEEMNRPSYVLNLANQMRLADIQACKDIGENGFKLLETIYKKKNSTINILTHCNAGWLATVDWGTALSPIFKAKKKDIPIHVWVDETRPRNQGFNLTAWELLNENIPNSLIVDNVGGHLMQNGQVDVCITGTDRTSLNGDVCNKIGTYLKALSAFDNDIPFYVAAPISSFDFEMKDGLREMPIEERNADEISIMEGIDENNERKKIRIVPEGSVCKNYAFDVTPFKYITKLITEKGNIDANTDSIKALNI</sequence>
<accession>A0A381UE90</accession>
<dbReference type="Gene3D" id="1.20.120.420">
    <property type="entry name" value="translation initiation factor eif-2b, domain 1"/>
    <property type="match status" value="1"/>
</dbReference>
<gene>
    <name evidence="2" type="ORF">METZ01_LOCUS79303</name>
</gene>
<keyword evidence="1" id="KW-0413">Isomerase</keyword>
<evidence type="ECO:0000256" key="1">
    <source>
        <dbReference type="ARBA" id="ARBA00023235"/>
    </source>
</evidence>
<dbReference type="PANTHER" id="PTHR43475">
    <property type="entry name" value="METHYLTHIORIBOSE-1-PHOSPHATE ISOMERASE"/>
    <property type="match status" value="1"/>
</dbReference>
<dbReference type="FunFam" id="1.20.120.420:FF:000003">
    <property type="entry name" value="Methylthioribose-1-phosphate isomerase"/>
    <property type="match status" value="1"/>
</dbReference>
<dbReference type="NCBIfam" id="TIGR00512">
    <property type="entry name" value="salvage_mtnA"/>
    <property type="match status" value="1"/>
</dbReference>
<dbReference type="Pfam" id="PF01008">
    <property type="entry name" value="IF-2B"/>
    <property type="match status" value="1"/>
</dbReference>
<evidence type="ECO:0008006" key="3">
    <source>
        <dbReference type="Google" id="ProtNLM"/>
    </source>
</evidence>
<dbReference type="PANTHER" id="PTHR43475:SF1">
    <property type="entry name" value="METHYLTHIORIBOSE-1-PHOSPHATE ISOMERASE"/>
    <property type="match status" value="1"/>
</dbReference>
<dbReference type="SUPFAM" id="SSF100950">
    <property type="entry name" value="NagB/RpiA/CoA transferase-like"/>
    <property type="match status" value="1"/>
</dbReference>
<reference evidence="2" key="1">
    <citation type="submission" date="2018-05" db="EMBL/GenBank/DDBJ databases">
        <authorList>
            <person name="Lanie J.A."/>
            <person name="Ng W.-L."/>
            <person name="Kazmierczak K.M."/>
            <person name="Andrzejewski T.M."/>
            <person name="Davidsen T.M."/>
            <person name="Wayne K.J."/>
            <person name="Tettelin H."/>
            <person name="Glass J.I."/>
            <person name="Rusch D."/>
            <person name="Podicherti R."/>
            <person name="Tsui H.-C.T."/>
            <person name="Winkler M.E."/>
        </authorList>
    </citation>
    <scope>NUCLEOTIDE SEQUENCE</scope>
</reference>
<dbReference type="InterPro" id="IPR000649">
    <property type="entry name" value="IF-2B-related"/>
</dbReference>
<evidence type="ECO:0000313" key="2">
    <source>
        <dbReference type="EMBL" id="SVA26449.1"/>
    </source>
</evidence>
<dbReference type="HAMAP" id="MF_01678">
    <property type="entry name" value="Salvage_MtnA"/>
    <property type="match status" value="1"/>
</dbReference>
<protein>
    <recommendedName>
        <fullName evidence="3">S-methyl-5-thioribose-1-phosphate isomerase</fullName>
    </recommendedName>
</protein>
<dbReference type="InterPro" id="IPR042529">
    <property type="entry name" value="IF_2B-like_C"/>
</dbReference>
<proteinExistence type="inferred from homology"/>